<evidence type="ECO:0000313" key="2">
    <source>
        <dbReference type="Proteomes" id="UP000520291"/>
    </source>
</evidence>
<organism evidence="1 2">
    <name type="scientific">Bacteroides eggerthii</name>
    <dbReference type="NCBI Taxonomy" id="28111"/>
    <lineage>
        <taxon>Bacteria</taxon>
        <taxon>Pseudomonadati</taxon>
        <taxon>Bacteroidota</taxon>
        <taxon>Bacteroidia</taxon>
        <taxon>Bacteroidales</taxon>
        <taxon>Bacteroidaceae</taxon>
        <taxon>Bacteroides</taxon>
    </lineage>
</organism>
<dbReference type="Proteomes" id="UP000520291">
    <property type="component" value="Unassembled WGS sequence"/>
</dbReference>
<dbReference type="EMBL" id="JABAGL010000037">
    <property type="protein sequence ID" value="NME87949.1"/>
    <property type="molecule type" value="Genomic_DNA"/>
</dbReference>
<accession>A0A7X9XJW8</accession>
<protein>
    <submittedName>
        <fullName evidence="1">Uncharacterized protein</fullName>
    </submittedName>
</protein>
<reference evidence="1 2" key="1">
    <citation type="submission" date="2020-04" db="EMBL/GenBank/DDBJ databases">
        <authorList>
            <person name="Hitch T.C.A."/>
            <person name="Wylensek D."/>
            <person name="Clavel T."/>
        </authorList>
    </citation>
    <scope>NUCLEOTIDE SEQUENCE [LARGE SCALE GENOMIC DNA]</scope>
    <source>
        <strain evidence="1 2">WCA3-601-WT-5E</strain>
    </source>
</reference>
<sequence length="71" mass="8254">MKTENYEWDIELVEAMKSEMVNKKLPLHIQTGITFRAECGNLMMPVQIDYPDDFDLNTVLCGVINKTYILK</sequence>
<evidence type="ECO:0000313" key="1">
    <source>
        <dbReference type="EMBL" id="NME87949.1"/>
    </source>
</evidence>
<comment type="caution">
    <text evidence="1">The sequence shown here is derived from an EMBL/GenBank/DDBJ whole genome shotgun (WGS) entry which is preliminary data.</text>
</comment>
<dbReference type="AlphaFoldDB" id="A0A7X9XJW8"/>
<dbReference type="RefSeq" id="WP_168948277.1">
    <property type="nucleotide sequence ID" value="NZ_JABAGL010000037.1"/>
</dbReference>
<name>A0A7X9XJW8_9BACE</name>
<proteinExistence type="predicted"/>
<gene>
    <name evidence="1" type="ORF">HF841_18365</name>
</gene>